<gene>
    <name evidence="1" type="ORF">FCALED_LOCUS9042</name>
</gene>
<protein>
    <submittedName>
        <fullName evidence="1">9287_t:CDS:1</fullName>
    </submittedName>
</protein>
<dbReference type="EMBL" id="CAJVPQ010002850">
    <property type="protein sequence ID" value="CAG8610428.1"/>
    <property type="molecule type" value="Genomic_DNA"/>
</dbReference>
<name>A0A9N9CSM5_9GLOM</name>
<dbReference type="Proteomes" id="UP000789570">
    <property type="component" value="Unassembled WGS sequence"/>
</dbReference>
<keyword evidence="2" id="KW-1185">Reference proteome</keyword>
<organism evidence="1 2">
    <name type="scientific">Funneliformis caledonium</name>
    <dbReference type="NCBI Taxonomy" id="1117310"/>
    <lineage>
        <taxon>Eukaryota</taxon>
        <taxon>Fungi</taxon>
        <taxon>Fungi incertae sedis</taxon>
        <taxon>Mucoromycota</taxon>
        <taxon>Glomeromycotina</taxon>
        <taxon>Glomeromycetes</taxon>
        <taxon>Glomerales</taxon>
        <taxon>Glomeraceae</taxon>
        <taxon>Funneliformis</taxon>
    </lineage>
</organism>
<proteinExistence type="predicted"/>
<feature type="non-terminal residue" evidence="1">
    <location>
        <position position="56"/>
    </location>
</feature>
<dbReference type="OrthoDB" id="2407389at2759"/>
<evidence type="ECO:0000313" key="1">
    <source>
        <dbReference type="EMBL" id="CAG8610428.1"/>
    </source>
</evidence>
<sequence>YQQALFGITVQKSDSVGSYYTKLKKIARHANIGDDEFRYRFLGELSPNNQMEVHQI</sequence>
<accession>A0A9N9CSM5</accession>
<reference evidence="1" key="1">
    <citation type="submission" date="2021-06" db="EMBL/GenBank/DDBJ databases">
        <authorList>
            <person name="Kallberg Y."/>
            <person name="Tangrot J."/>
            <person name="Rosling A."/>
        </authorList>
    </citation>
    <scope>NUCLEOTIDE SEQUENCE</scope>
    <source>
        <strain evidence="1">UK204</strain>
    </source>
</reference>
<dbReference type="AlphaFoldDB" id="A0A9N9CSM5"/>
<evidence type="ECO:0000313" key="2">
    <source>
        <dbReference type="Proteomes" id="UP000789570"/>
    </source>
</evidence>
<comment type="caution">
    <text evidence="1">The sequence shown here is derived from an EMBL/GenBank/DDBJ whole genome shotgun (WGS) entry which is preliminary data.</text>
</comment>